<dbReference type="SUPFAM" id="SSF69318">
    <property type="entry name" value="Integrin alpha N-terminal domain"/>
    <property type="match status" value="1"/>
</dbReference>
<sequence length="544" mass="57681">MSLKRRSFLGLLSLSLLGCQNTAKPPAAPPPPEGARFVEVAESSGLKYAWTAPGKRPLNILQTIGNGCAFLDFNNDGNLDILLVGPKPALFAGDGKGKFTDVTSTVLGSLSGYFLGCAVGDYDGDGFADVYISGYREGRLLHNEGGKSFQDVTASSGLKPQPWGTSCGFADLNGDGKLDLYIANYADFNDKTEPQLCKFRTEKHGEVLSSCGPTRYIGLKGTLWQNTGKGFTEISQAAGFGTQNGRGLGVAFADIHGKGLVSVALANDEAPGDLFSARGGGKFENTGQAAGVATDSEGKVHGGMGIDWGDYDNDGKLDLFVATFRNEVKNLYHNEGDEAFNDKSNASGIGQAALPYVSFGAKFLDADNDGWLDLVVTNGHVQDNIELIEDTTYRQKTLFLHNQQGFFTDAGQASGIGNLPPIVGRGLAVGDYDNDGRVDVLIVDSEGKPLLLHNESAPQGWVGFDCGGRYGAVLTLKLASGQTRVRQCQSAGSYLSASDSRVHFGLGKDTVESLTVRWPSGKSETWKGFPTGKYLTLAPAQAPH</sequence>
<evidence type="ECO:0000313" key="5">
    <source>
        <dbReference type="Proteomes" id="UP000520814"/>
    </source>
</evidence>
<dbReference type="Pfam" id="PF13517">
    <property type="entry name" value="FG-GAP_3"/>
    <property type="match status" value="2"/>
</dbReference>
<reference evidence="4 5" key="1">
    <citation type="submission" date="2020-08" db="EMBL/GenBank/DDBJ databases">
        <title>Genomic Encyclopedia of Type Strains, Phase IV (KMG-IV): sequencing the most valuable type-strain genomes for metagenomic binning, comparative biology and taxonomic classification.</title>
        <authorList>
            <person name="Goeker M."/>
        </authorList>
    </citation>
    <scope>NUCLEOTIDE SEQUENCE [LARGE SCALE GENOMIC DNA]</scope>
    <source>
        <strain evidence="4 5">DSM 23562</strain>
    </source>
</reference>
<dbReference type="PANTHER" id="PTHR16026">
    <property type="entry name" value="CARTILAGE ACIDIC PROTEIN 1"/>
    <property type="match status" value="1"/>
</dbReference>
<dbReference type="EMBL" id="JACHGW010000002">
    <property type="protein sequence ID" value="MBB6050182.1"/>
    <property type="molecule type" value="Genomic_DNA"/>
</dbReference>
<dbReference type="InterPro" id="IPR028994">
    <property type="entry name" value="Integrin_alpha_N"/>
</dbReference>
<dbReference type="RefSeq" id="WP_184194657.1">
    <property type="nucleotide sequence ID" value="NZ_JACHGW010000002.1"/>
</dbReference>
<feature type="chain" id="PRO_5030525169" description="ASPIC/UnbV domain-containing protein" evidence="2">
    <location>
        <begin position="24"/>
        <end position="544"/>
    </location>
</feature>
<evidence type="ECO:0000256" key="2">
    <source>
        <dbReference type="SAM" id="SignalP"/>
    </source>
</evidence>
<name>A0A7W9SP16_ARMRO</name>
<gene>
    <name evidence="4" type="ORF">HNQ39_001973</name>
</gene>
<dbReference type="PANTHER" id="PTHR16026:SF0">
    <property type="entry name" value="CARTILAGE ACIDIC PROTEIN 1"/>
    <property type="match status" value="1"/>
</dbReference>
<dbReference type="PROSITE" id="PS51257">
    <property type="entry name" value="PROKAR_LIPOPROTEIN"/>
    <property type="match status" value="1"/>
</dbReference>
<keyword evidence="5" id="KW-1185">Reference proteome</keyword>
<feature type="signal peptide" evidence="2">
    <location>
        <begin position="1"/>
        <end position="23"/>
    </location>
</feature>
<dbReference type="Pfam" id="PF07593">
    <property type="entry name" value="UnbV_ASPIC"/>
    <property type="match status" value="1"/>
</dbReference>
<feature type="domain" description="ASPIC/UnbV" evidence="3">
    <location>
        <begin position="470"/>
        <end position="536"/>
    </location>
</feature>
<dbReference type="Gene3D" id="2.130.10.130">
    <property type="entry name" value="Integrin alpha, N-terminal"/>
    <property type="match status" value="2"/>
</dbReference>
<keyword evidence="1 2" id="KW-0732">Signal</keyword>
<dbReference type="InterPro" id="IPR013517">
    <property type="entry name" value="FG-GAP"/>
</dbReference>
<protein>
    <recommendedName>
        <fullName evidence="3">ASPIC/UnbV domain-containing protein</fullName>
    </recommendedName>
</protein>
<evidence type="ECO:0000313" key="4">
    <source>
        <dbReference type="EMBL" id="MBB6050182.1"/>
    </source>
</evidence>
<evidence type="ECO:0000256" key="1">
    <source>
        <dbReference type="ARBA" id="ARBA00022729"/>
    </source>
</evidence>
<evidence type="ECO:0000259" key="3">
    <source>
        <dbReference type="Pfam" id="PF07593"/>
    </source>
</evidence>
<dbReference type="InterPro" id="IPR027039">
    <property type="entry name" value="Crtac1"/>
</dbReference>
<comment type="caution">
    <text evidence="4">The sequence shown here is derived from an EMBL/GenBank/DDBJ whole genome shotgun (WGS) entry which is preliminary data.</text>
</comment>
<dbReference type="AlphaFoldDB" id="A0A7W9SP16"/>
<dbReference type="InterPro" id="IPR011519">
    <property type="entry name" value="UnbV_ASPIC"/>
</dbReference>
<accession>A0A7W9SP16</accession>
<organism evidence="4 5">
    <name type="scientific">Armatimonas rosea</name>
    <dbReference type="NCBI Taxonomy" id="685828"/>
    <lineage>
        <taxon>Bacteria</taxon>
        <taxon>Bacillati</taxon>
        <taxon>Armatimonadota</taxon>
        <taxon>Armatimonadia</taxon>
        <taxon>Armatimonadales</taxon>
        <taxon>Armatimonadaceae</taxon>
        <taxon>Armatimonas</taxon>
    </lineage>
</organism>
<dbReference type="Proteomes" id="UP000520814">
    <property type="component" value="Unassembled WGS sequence"/>
</dbReference>
<proteinExistence type="predicted"/>